<dbReference type="AlphaFoldDB" id="A0A494VLH9"/>
<dbReference type="KEGG" id="muh:HYN43_003450"/>
<keyword evidence="3" id="KW-1185">Reference proteome</keyword>
<dbReference type="Proteomes" id="UP000270046">
    <property type="component" value="Chromosome"/>
</dbReference>
<gene>
    <name evidence="2" type="ORF">HYN43_003450</name>
</gene>
<sequence length="90" mass="10170">MAAHLPRRLLLLAWPKSNQKPKTEKSFSPQGHTPGPLFCRATARFYSRVFFTHNASFYPSPHCEARSNRELYEAVAHSGSASVRLLRASQ</sequence>
<feature type="compositionally biased region" description="Polar residues" evidence="1">
    <location>
        <begin position="16"/>
        <end position="31"/>
    </location>
</feature>
<protein>
    <submittedName>
        <fullName evidence="2">Uncharacterized protein</fullName>
    </submittedName>
</protein>
<feature type="region of interest" description="Disordered" evidence="1">
    <location>
        <begin position="15"/>
        <end position="34"/>
    </location>
</feature>
<evidence type="ECO:0000313" key="2">
    <source>
        <dbReference type="EMBL" id="AYL94411.1"/>
    </source>
</evidence>
<accession>A0A494VLH9</accession>
<evidence type="ECO:0000313" key="3">
    <source>
        <dbReference type="Proteomes" id="UP000270046"/>
    </source>
</evidence>
<dbReference type="EMBL" id="CP032869">
    <property type="protein sequence ID" value="AYL94411.1"/>
    <property type="molecule type" value="Genomic_DNA"/>
</dbReference>
<name>A0A494VLH9_9SPHI</name>
<organism evidence="2 3">
    <name type="scientific">Mucilaginibacter celer</name>
    <dbReference type="NCBI Taxonomy" id="2305508"/>
    <lineage>
        <taxon>Bacteria</taxon>
        <taxon>Pseudomonadati</taxon>
        <taxon>Bacteroidota</taxon>
        <taxon>Sphingobacteriia</taxon>
        <taxon>Sphingobacteriales</taxon>
        <taxon>Sphingobacteriaceae</taxon>
        <taxon>Mucilaginibacter</taxon>
    </lineage>
</organism>
<proteinExistence type="predicted"/>
<evidence type="ECO:0000256" key="1">
    <source>
        <dbReference type="SAM" id="MobiDB-lite"/>
    </source>
</evidence>
<reference evidence="2 3" key="1">
    <citation type="submission" date="2018-10" db="EMBL/GenBank/DDBJ databases">
        <title>Genome sequencing of Mucilaginibacter sp. HYN0043.</title>
        <authorList>
            <person name="Kim M."/>
            <person name="Yi H."/>
        </authorList>
    </citation>
    <scope>NUCLEOTIDE SEQUENCE [LARGE SCALE GENOMIC DNA]</scope>
    <source>
        <strain evidence="2 3">HYN0043</strain>
    </source>
</reference>